<dbReference type="SMART" id="SM01013">
    <property type="entry name" value="APC2"/>
    <property type="match status" value="1"/>
</dbReference>
<dbReference type="Pfam" id="PF26557">
    <property type="entry name" value="Cullin_AB"/>
    <property type="match status" value="1"/>
</dbReference>
<dbReference type="InterPro" id="IPR016158">
    <property type="entry name" value="Cullin_homology"/>
</dbReference>
<dbReference type="InterPro" id="IPR057975">
    <property type="entry name" value="TPR_ANAPC2"/>
</dbReference>
<dbReference type="InterPro" id="IPR044554">
    <property type="entry name" value="ANAPC2"/>
</dbReference>
<dbReference type="GO" id="GO:0005680">
    <property type="term" value="C:anaphase-promoting complex"/>
    <property type="evidence" value="ECO:0007669"/>
    <property type="project" value="TreeGrafter"/>
</dbReference>
<evidence type="ECO:0000256" key="4">
    <source>
        <dbReference type="ARBA" id="ARBA00022786"/>
    </source>
</evidence>
<protein>
    <recommendedName>
        <fullName evidence="1">Anaphase-promoting complex subunit 2</fullName>
    </recommendedName>
</protein>
<accession>A0A9P0NSQ4</accession>
<dbReference type="GO" id="GO:0070979">
    <property type="term" value="P:protein K11-linked ubiquitination"/>
    <property type="evidence" value="ECO:0007669"/>
    <property type="project" value="TreeGrafter"/>
</dbReference>
<dbReference type="PANTHER" id="PTHR45957">
    <property type="entry name" value="ANAPHASE-PROMOTING COMPLEX SUBUNIT 2"/>
    <property type="match status" value="1"/>
</dbReference>
<dbReference type="InterPro" id="IPR014786">
    <property type="entry name" value="ANAPC2_C"/>
</dbReference>
<dbReference type="Pfam" id="PF08672">
    <property type="entry name" value="ANAPC2"/>
    <property type="match status" value="1"/>
</dbReference>
<dbReference type="OrthoDB" id="5581181at2759"/>
<evidence type="ECO:0000313" key="9">
    <source>
        <dbReference type="Proteomes" id="UP001152888"/>
    </source>
</evidence>
<dbReference type="InterPro" id="IPR036390">
    <property type="entry name" value="WH_DNA-bd_sf"/>
</dbReference>
<dbReference type="Gene3D" id="1.20.1310.10">
    <property type="entry name" value="Cullin Repeats"/>
    <property type="match status" value="1"/>
</dbReference>
<evidence type="ECO:0000256" key="3">
    <source>
        <dbReference type="ARBA" id="ARBA00022776"/>
    </source>
</evidence>
<gene>
    <name evidence="8" type="ORF">ACAOBT_LOCUS2097</name>
</gene>
<feature type="domain" description="Cullin family profile" evidence="7">
    <location>
        <begin position="429"/>
        <end position="630"/>
    </location>
</feature>
<dbReference type="EMBL" id="CAKOFQ010006670">
    <property type="protein sequence ID" value="CAH1957450.1"/>
    <property type="molecule type" value="Genomic_DNA"/>
</dbReference>
<dbReference type="PANTHER" id="PTHR45957:SF1">
    <property type="entry name" value="ANAPHASE-PROMOTING COMPLEX SUBUNIT 2"/>
    <property type="match status" value="1"/>
</dbReference>
<reference evidence="8" key="1">
    <citation type="submission" date="2022-03" db="EMBL/GenBank/DDBJ databases">
        <authorList>
            <person name="Sayadi A."/>
        </authorList>
    </citation>
    <scope>NUCLEOTIDE SEQUENCE</scope>
</reference>
<dbReference type="InterPro" id="IPR036317">
    <property type="entry name" value="Cullin_homology_sf"/>
</dbReference>
<dbReference type="SMART" id="SM00182">
    <property type="entry name" value="CULLIN"/>
    <property type="match status" value="1"/>
</dbReference>
<dbReference type="AlphaFoldDB" id="A0A9P0NSQ4"/>
<keyword evidence="4" id="KW-0833">Ubl conjugation pathway</keyword>
<proteinExistence type="inferred from homology"/>
<evidence type="ECO:0000256" key="5">
    <source>
        <dbReference type="ARBA" id="ARBA00023306"/>
    </source>
</evidence>
<keyword evidence="3" id="KW-0498">Mitosis</keyword>
<evidence type="ECO:0000256" key="1">
    <source>
        <dbReference type="ARBA" id="ARBA00016068"/>
    </source>
</evidence>
<evidence type="ECO:0000256" key="2">
    <source>
        <dbReference type="ARBA" id="ARBA00022618"/>
    </source>
</evidence>
<sequence length="749" mass="87445">MDKLKAIFPVVTDNYTLCDMPASEIEEDEFNAMVEFTETANIVVPIQNMIVNRTEDILRDKIVPQFWSFFKKNDFSRTGFQKFYNAVKYLHDSYTSFYHIYDRLLLFRKRTNLKKPIYEHTCPHSALRLILRAILFSYYYLEHDNIIKEFYEAALKMEDSEGDHHCIILEDNMDCNCLHSFNETNRKLGEMHLLEPLVGQDLTDVIYNYTHSHIQKICKDSFDTNYIWTLEKWLKNVVLNWLGKIYCHDTSPGDDPMLMFNNKLTNFLYNSYTKIRIDQLFNIIIEYPESLPALSDLRDALPKTDLKPLLTETLQKAMETRLLHPGVSTPDILTAYVAAIRSLKVLDSTGLLLETVTQPVHQYLRSREDTVRCVVSSLTEEGPNDLAYELVNGEAVRIDENTPTDDDDENWECWIPDPIDSAPSKSCAIRKTSDIISMLVNVYGSKELFVNEYRTLLADRLLSQYNCDTEKEIMYLELLKLRFGESQLHYCEVMLKDIANSKRINQYIKQDAEYRESDIPLNAMIVSAQFWPPFKEEKLELHNEVTEQIKKYTEAFETLKGSRTLCWKNHLGVVDIEIELAGRTTSYSVTPVQATVAMYFQDKGTWELEELSKVMQCPPTILRRKIGFWQSHGIIAETSSDVFSIQEDQENKDVNVQEDIFVEDYEAESAMASARDQREEELHTFWSYIVGMLMNLDTLPLERIHQMLKMFAFQGPTIECSIQELKVFLDRKVREHHLIYSNGYYKLPK</sequence>
<comment type="similarity">
    <text evidence="6">Belongs to the cullin family.</text>
</comment>
<dbReference type="SUPFAM" id="SSF46785">
    <property type="entry name" value="Winged helix' DNA-binding domain"/>
    <property type="match status" value="1"/>
</dbReference>
<dbReference type="Proteomes" id="UP001152888">
    <property type="component" value="Unassembled WGS sequence"/>
</dbReference>
<dbReference type="InterPro" id="IPR036388">
    <property type="entry name" value="WH-like_DNA-bd_sf"/>
</dbReference>
<dbReference type="SUPFAM" id="SSF75632">
    <property type="entry name" value="Cullin homology domain"/>
    <property type="match status" value="1"/>
</dbReference>
<dbReference type="PROSITE" id="PS50069">
    <property type="entry name" value="CULLIN_2"/>
    <property type="match status" value="1"/>
</dbReference>
<dbReference type="Gene3D" id="1.10.10.10">
    <property type="entry name" value="Winged helix-like DNA-binding domain superfamily/Winged helix DNA-binding domain"/>
    <property type="match status" value="1"/>
</dbReference>
<comment type="caution">
    <text evidence="8">The sequence shown here is derived from an EMBL/GenBank/DDBJ whole genome shotgun (WGS) entry which is preliminary data.</text>
</comment>
<evidence type="ECO:0000259" key="7">
    <source>
        <dbReference type="PROSITE" id="PS50069"/>
    </source>
</evidence>
<dbReference type="Pfam" id="PF25773">
    <property type="entry name" value="TPR_ANAPC2"/>
    <property type="match status" value="1"/>
</dbReference>
<evidence type="ECO:0000313" key="8">
    <source>
        <dbReference type="EMBL" id="CAH1957450.1"/>
    </source>
</evidence>
<dbReference type="GO" id="GO:0051301">
    <property type="term" value="P:cell division"/>
    <property type="evidence" value="ECO:0007669"/>
    <property type="project" value="UniProtKB-KW"/>
</dbReference>
<evidence type="ECO:0000256" key="6">
    <source>
        <dbReference type="PROSITE-ProRule" id="PRU00330"/>
    </source>
</evidence>
<keyword evidence="2" id="KW-0132">Cell division</keyword>
<dbReference type="InterPro" id="IPR059120">
    <property type="entry name" value="Cullin-like_AB"/>
</dbReference>
<dbReference type="GO" id="GO:0007091">
    <property type="term" value="P:metaphase/anaphase transition of mitotic cell cycle"/>
    <property type="evidence" value="ECO:0007669"/>
    <property type="project" value="TreeGrafter"/>
</dbReference>
<name>A0A9P0NSQ4_ACAOB</name>
<keyword evidence="9" id="KW-1185">Reference proteome</keyword>
<dbReference type="GO" id="GO:0006511">
    <property type="term" value="P:ubiquitin-dependent protein catabolic process"/>
    <property type="evidence" value="ECO:0007669"/>
    <property type="project" value="InterPro"/>
</dbReference>
<dbReference type="Gene3D" id="3.30.230.130">
    <property type="entry name" value="Cullin, Chain C, Domain 2"/>
    <property type="match status" value="1"/>
</dbReference>
<keyword evidence="5" id="KW-0131">Cell cycle</keyword>
<dbReference type="GO" id="GO:0031625">
    <property type="term" value="F:ubiquitin protein ligase binding"/>
    <property type="evidence" value="ECO:0007669"/>
    <property type="project" value="InterPro"/>
</dbReference>
<organism evidence="8 9">
    <name type="scientific">Acanthoscelides obtectus</name>
    <name type="common">Bean weevil</name>
    <name type="synonym">Bruchus obtectus</name>
    <dbReference type="NCBI Taxonomy" id="200917"/>
    <lineage>
        <taxon>Eukaryota</taxon>
        <taxon>Metazoa</taxon>
        <taxon>Ecdysozoa</taxon>
        <taxon>Arthropoda</taxon>
        <taxon>Hexapoda</taxon>
        <taxon>Insecta</taxon>
        <taxon>Pterygota</taxon>
        <taxon>Neoptera</taxon>
        <taxon>Endopterygota</taxon>
        <taxon>Coleoptera</taxon>
        <taxon>Polyphaga</taxon>
        <taxon>Cucujiformia</taxon>
        <taxon>Chrysomeloidea</taxon>
        <taxon>Chrysomelidae</taxon>
        <taxon>Bruchinae</taxon>
        <taxon>Bruchini</taxon>
        <taxon>Acanthoscelides</taxon>
    </lineage>
</organism>